<dbReference type="InterPro" id="IPR002931">
    <property type="entry name" value="Transglutaminase-like"/>
</dbReference>
<organism evidence="3 4">
    <name type="scientific">Ochrobactrum soli</name>
    <dbReference type="NCBI Taxonomy" id="2448455"/>
    <lineage>
        <taxon>Bacteria</taxon>
        <taxon>Pseudomonadati</taxon>
        <taxon>Pseudomonadota</taxon>
        <taxon>Alphaproteobacteria</taxon>
        <taxon>Hyphomicrobiales</taxon>
        <taxon>Brucellaceae</taxon>
        <taxon>Brucella/Ochrobactrum group</taxon>
        <taxon>Ochrobactrum</taxon>
    </lineage>
</organism>
<dbReference type="SMART" id="SM00460">
    <property type="entry name" value="TGc"/>
    <property type="match status" value="1"/>
</dbReference>
<dbReference type="PANTHER" id="PTHR38339:SF1">
    <property type="entry name" value="TRANSGLUTAMINASE-LIKE DOMAIN-CONTAINING PROTEIN"/>
    <property type="match status" value="1"/>
</dbReference>
<dbReference type="Proteomes" id="UP000246073">
    <property type="component" value="Unassembled WGS sequence"/>
</dbReference>
<keyword evidence="1" id="KW-0732">Signal</keyword>
<evidence type="ECO:0000259" key="2">
    <source>
        <dbReference type="SMART" id="SM00460"/>
    </source>
</evidence>
<feature type="signal peptide" evidence="1">
    <location>
        <begin position="1"/>
        <end position="29"/>
    </location>
</feature>
<dbReference type="PANTHER" id="PTHR38339">
    <property type="entry name" value="TRANSGLUTAMINASE DOMAIN PROTEIN"/>
    <property type="match status" value="1"/>
</dbReference>
<dbReference type="EMBL" id="OOFM01000004">
    <property type="protein sequence ID" value="SPL62897.1"/>
    <property type="molecule type" value="Genomic_DNA"/>
</dbReference>
<evidence type="ECO:0000313" key="4">
    <source>
        <dbReference type="Proteomes" id="UP000246073"/>
    </source>
</evidence>
<evidence type="ECO:0000256" key="1">
    <source>
        <dbReference type="SAM" id="SignalP"/>
    </source>
</evidence>
<sequence length="370" mass="40208">MNRRELLKSGAACAALSLLPSFATAPAFADDGTFTPKPSNWRSFEIRTTVSPTASKDVIRAWVPLAGFQADDWNRPEGNRWTTNARVAQINRDPRSGVGLLYLEWAPGEETPTAEIISLISTRDRASSLEASATAVPLTQAERAKYLAGTRLAPVDGIVRETANKIVGDAASDQDKARRIYDWVVANTYRRASTRGCGDGDIVAMLRSGDLGGKCADLNPLFVALVRSVGIPARDLYGVRVAPSAFGYKSLGAKNEVITKSQHCRAEIYLDGVGWVATDPADVRKVMLEEEKDGLTADDPRVVAVRQKLFGAWEGNWIAFNDGSDIDLPSAQSGELGFLMYPQAEVASMRLDCLDADAFRYSMTAREITI</sequence>
<dbReference type="AlphaFoldDB" id="A0A2P9HFM0"/>
<dbReference type="RefSeq" id="WP_109366931.1">
    <property type="nucleotide sequence ID" value="NZ_OOFM01000004.1"/>
</dbReference>
<dbReference type="Pfam" id="PF01841">
    <property type="entry name" value="Transglut_core"/>
    <property type="match status" value="1"/>
</dbReference>
<dbReference type="InterPro" id="IPR038765">
    <property type="entry name" value="Papain-like_cys_pep_sf"/>
</dbReference>
<dbReference type="Gene3D" id="3.10.620.30">
    <property type="match status" value="1"/>
</dbReference>
<gene>
    <name evidence="3" type="ORF">OHAE_2829</name>
</gene>
<protein>
    <recommendedName>
        <fullName evidence="2">Transglutaminase-like domain-containing protein</fullName>
    </recommendedName>
</protein>
<reference evidence="4" key="1">
    <citation type="submission" date="2017-12" db="EMBL/GenBank/DDBJ databases">
        <authorList>
            <person name="Diaz M."/>
        </authorList>
    </citation>
    <scope>NUCLEOTIDE SEQUENCE [LARGE SCALE GENOMIC DNA]</scope>
    <source>
        <strain evidence="4">FI11154</strain>
    </source>
</reference>
<evidence type="ECO:0000313" key="3">
    <source>
        <dbReference type="EMBL" id="SPL62897.1"/>
    </source>
</evidence>
<dbReference type="PROSITE" id="PS51318">
    <property type="entry name" value="TAT"/>
    <property type="match status" value="1"/>
</dbReference>
<accession>A0A2P9HFM0</accession>
<dbReference type="InterPro" id="IPR006311">
    <property type="entry name" value="TAT_signal"/>
</dbReference>
<name>A0A2P9HFM0_9HYPH</name>
<feature type="chain" id="PRO_5015136276" description="Transglutaminase-like domain-containing protein" evidence="1">
    <location>
        <begin position="30"/>
        <end position="370"/>
    </location>
</feature>
<proteinExistence type="predicted"/>
<dbReference type="SUPFAM" id="SSF54001">
    <property type="entry name" value="Cysteine proteinases"/>
    <property type="match status" value="1"/>
</dbReference>
<feature type="domain" description="Transglutaminase-like" evidence="2">
    <location>
        <begin position="207"/>
        <end position="282"/>
    </location>
</feature>